<reference evidence="2" key="1">
    <citation type="submission" date="2007-02" db="EMBL/GenBank/DDBJ databases">
        <title>Complete sequence of Pyrobaculum calidifontis JCM 11548.</title>
        <authorList>
            <consortium name="US DOE Joint Genome Institute"/>
            <person name="Copeland A."/>
            <person name="Lucas S."/>
            <person name="Lapidus A."/>
            <person name="Barry K."/>
            <person name="Glavina del Rio T."/>
            <person name="Dalin E."/>
            <person name="Tice H."/>
            <person name="Pitluck S."/>
            <person name="Chain P."/>
            <person name="Malfatti S."/>
            <person name="Shin M."/>
            <person name="Vergez L."/>
            <person name="Schmutz J."/>
            <person name="Larimer F."/>
            <person name="Land M."/>
            <person name="Hauser L."/>
            <person name="Kyrpides N."/>
            <person name="Mikhailova N."/>
            <person name="Cozen A.E."/>
            <person name="Fitz-Gibbon S.T."/>
            <person name="House C.H."/>
            <person name="Saltikov C."/>
            <person name="Lowe T.M."/>
            <person name="Richardson P."/>
        </authorList>
    </citation>
    <scope>NUCLEOTIDE SEQUENCE [LARGE SCALE GENOMIC DNA]</scope>
    <source>
        <strain evidence="2">JCM 11548</strain>
    </source>
</reference>
<protein>
    <submittedName>
        <fullName evidence="2">Uncharacterized protein</fullName>
    </submittedName>
</protein>
<name>A3MY48_PYRCJ</name>
<organism evidence="2 3">
    <name type="scientific">Pyrobaculum calidifontis (strain DSM 21063 / JCM 11548 / VA1)</name>
    <dbReference type="NCBI Taxonomy" id="410359"/>
    <lineage>
        <taxon>Archaea</taxon>
        <taxon>Thermoproteota</taxon>
        <taxon>Thermoprotei</taxon>
        <taxon>Thermoproteales</taxon>
        <taxon>Thermoproteaceae</taxon>
        <taxon>Pyrobaculum</taxon>
    </lineage>
</organism>
<dbReference type="AlphaFoldDB" id="A3MY48"/>
<sequence length="169" mass="18373">MIDLALAAAIGIFAVLGGVFIKDMKALLIFIALLSVVAFSLAFILGMATIPLGLLGLATSMVKVAKYSRRVVGSRVKTYIARRRLAKLEESVRTLPENIIDIVPAGSRRAVHPLVVQMVSIANEAYMKGYAVEEPEWLSTVRHYLVALGPEANADKTKVISEHEVVELD</sequence>
<dbReference type="RefSeq" id="WP_011850823.1">
    <property type="nucleotide sequence ID" value="NC_009073.1"/>
</dbReference>
<dbReference type="HOGENOM" id="CLU_1567217_0_0_2"/>
<evidence type="ECO:0000256" key="1">
    <source>
        <dbReference type="SAM" id="Phobius"/>
    </source>
</evidence>
<gene>
    <name evidence="2" type="ordered locus">Pcal_2150</name>
</gene>
<dbReference type="Proteomes" id="UP000001431">
    <property type="component" value="Chromosome"/>
</dbReference>
<keyword evidence="3" id="KW-1185">Reference proteome</keyword>
<accession>A3MY48</accession>
<keyword evidence="1" id="KW-1133">Transmembrane helix</keyword>
<keyword evidence="1" id="KW-0812">Transmembrane</keyword>
<proteinExistence type="predicted"/>
<evidence type="ECO:0000313" key="3">
    <source>
        <dbReference type="Proteomes" id="UP000001431"/>
    </source>
</evidence>
<dbReference type="eggNOG" id="arCOG05458">
    <property type="taxonomic scope" value="Archaea"/>
</dbReference>
<dbReference type="STRING" id="410359.Pcal_2150"/>
<dbReference type="EMBL" id="CP000561">
    <property type="protein sequence ID" value="ABO09565.1"/>
    <property type="molecule type" value="Genomic_DNA"/>
</dbReference>
<keyword evidence="1" id="KW-0472">Membrane</keyword>
<evidence type="ECO:0000313" key="2">
    <source>
        <dbReference type="EMBL" id="ABO09565.1"/>
    </source>
</evidence>
<dbReference type="KEGG" id="pcl:Pcal_2150"/>
<dbReference type="GeneID" id="4908287"/>
<dbReference type="OrthoDB" id="28771at2157"/>
<feature type="transmembrane region" description="Helical" evidence="1">
    <location>
        <begin position="27"/>
        <end position="60"/>
    </location>
</feature>